<evidence type="ECO:0000313" key="2">
    <source>
        <dbReference type="Proteomes" id="UP000234881"/>
    </source>
</evidence>
<gene>
    <name evidence="1" type="ORF">C0081_07810</name>
</gene>
<evidence type="ECO:0000313" key="1">
    <source>
        <dbReference type="EMBL" id="PLW77775.1"/>
    </source>
</evidence>
<dbReference type="EMBL" id="PKUQ01000015">
    <property type="protein sequence ID" value="PLW77775.1"/>
    <property type="molecule type" value="Genomic_DNA"/>
</dbReference>
<reference evidence="1 2" key="1">
    <citation type="submission" date="2018-01" db="EMBL/GenBank/DDBJ databases">
        <title>The draft genome sequence of Cohaesibacter sp. H1304.</title>
        <authorList>
            <person name="Wang N.-N."/>
            <person name="Du Z.-J."/>
        </authorList>
    </citation>
    <scope>NUCLEOTIDE SEQUENCE [LARGE SCALE GENOMIC DNA]</scope>
    <source>
        <strain evidence="1 2">H1304</strain>
    </source>
</reference>
<keyword evidence="2" id="KW-1185">Reference proteome</keyword>
<dbReference type="Proteomes" id="UP000234881">
    <property type="component" value="Unassembled WGS sequence"/>
</dbReference>
<dbReference type="AlphaFoldDB" id="A0A2N5XTJ8"/>
<proteinExistence type="predicted"/>
<protein>
    <submittedName>
        <fullName evidence="1">Uncharacterized protein</fullName>
    </submittedName>
</protein>
<name>A0A2N5XTJ8_9HYPH</name>
<accession>A0A2N5XTJ8</accession>
<organism evidence="1 2">
    <name type="scientific">Cohaesibacter celericrescens</name>
    <dbReference type="NCBI Taxonomy" id="2067669"/>
    <lineage>
        <taxon>Bacteria</taxon>
        <taxon>Pseudomonadati</taxon>
        <taxon>Pseudomonadota</taxon>
        <taxon>Alphaproteobacteria</taxon>
        <taxon>Hyphomicrobiales</taxon>
        <taxon>Cohaesibacteraceae</taxon>
    </lineage>
</organism>
<sequence>MLWLACIYQELCSVVLCCLGRSGSPELVFLIADLLRRAIFPFVAQWKKLAKYIAWPLDYEEFSRF</sequence>
<comment type="caution">
    <text evidence="1">The sequence shown here is derived from an EMBL/GenBank/DDBJ whole genome shotgun (WGS) entry which is preliminary data.</text>
</comment>